<name>C0VY36_9ACTO</name>
<dbReference type="AlphaFoldDB" id="C0VY36"/>
<protein>
    <submittedName>
        <fullName evidence="1">Uncharacterized protein</fullName>
    </submittedName>
</protein>
<sequence>MLGSALGIFVFLRANLSSRVLPAWESQLARFACARTRVPM</sequence>
<proteinExistence type="predicted"/>
<dbReference type="HOGENOM" id="CLU_3283430_0_0_11"/>
<dbReference type="STRING" id="525245.HMPREF0044_0076"/>
<dbReference type="Proteomes" id="UP000010301">
    <property type="component" value="Unassembled WGS sequence"/>
</dbReference>
<comment type="caution">
    <text evidence="1">The sequence shown here is derived from an EMBL/GenBank/DDBJ whole genome shotgun (WGS) entry which is preliminary data.</text>
</comment>
<reference evidence="1 2" key="1">
    <citation type="submission" date="2009-01" db="EMBL/GenBank/DDBJ databases">
        <authorList>
            <person name="Qin X."/>
            <person name="Bachman B."/>
            <person name="Battles P."/>
            <person name="Bell A."/>
            <person name="Bess C."/>
            <person name="Bickham C."/>
            <person name="Chaboub L."/>
            <person name="Chen D."/>
            <person name="Coyle M."/>
            <person name="Deiros D.R."/>
            <person name="Dinh H."/>
            <person name="Forbes L."/>
            <person name="Fowler G."/>
            <person name="Francisco L."/>
            <person name="Fu Q."/>
            <person name="Gubbala S."/>
            <person name="Hale W."/>
            <person name="Han Y."/>
            <person name="Hemphill L."/>
            <person name="Highlander S.K."/>
            <person name="Hirani K."/>
            <person name="Hogues M."/>
            <person name="Jackson L."/>
            <person name="Jakkamsetti A."/>
            <person name="Javaid M."/>
            <person name="Jiang H."/>
            <person name="Korchina V."/>
            <person name="Kovar C."/>
            <person name="Lara F."/>
            <person name="Lee S."/>
            <person name="Mata R."/>
            <person name="Mathew T."/>
            <person name="Moen C."/>
            <person name="Morales K."/>
            <person name="Munidasa M."/>
            <person name="Nazareth L."/>
            <person name="Ngo R."/>
            <person name="Nguyen L."/>
            <person name="Okwuonu G."/>
            <person name="Ongeri F."/>
            <person name="Patil S."/>
            <person name="Petrosino J."/>
            <person name="Pham C."/>
            <person name="Pham P."/>
            <person name="Pu L.-L."/>
            <person name="Puazo M."/>
            <person name="Raj R."/>
            <person name="Reid J."/>
            <person name="Rouhana J."/>
            <person name="Saada N."/>
            <person name="Shang Y."/>
            <person name="Simmons D."/>
            <person name="Thornton R."/>
            <person name="Warren J."/>
            <person name="Weissenberger G."/>
            <person name="Zhang J."/>
            <person name="Zhang L."/>
            <person name="Zhou C."/>
            <person name="Zhu D."/>
            <person name="Muzny D."/>
            <person name="Worley K."/>
            <person name="Gibbs R."/>
        </authorList>
    </citation>
    <scope>NUCLEOTIDE SEQUENCE [LARGE SCALE GENOMIC DNA]</scope>
    <source>
        <strain evidence="1 2">DSM 15436</strain>
    </source>
</reference>
<dbReference type="EMBL" id="ACFG01000004">
    <property type="protein sequence ID" value="EEH64339.1"/>
    <property type="molecule type" value="Genomic_DNA"/>
</dbReference>
<accession>C0VY36</accession>
<evidence type="ECO:0000313" key="1">
    <source>
        <dbReference type="EMBL" id="EEH64339.1"/>
    </source>
</evidence>
<organism evidence="1 2">
    <name type="scientific">Gleimia coleocanis DSM 15436</name>
    <dbReference type="NCBI Taxonomy" id="525245"/>
    <lineage>
        <taxon>Bacteria</taxon>
        <taxon>Bacillati</taxon>
        <taxon>Actinomycetota</taxon>
        <taxon>Actinomycetes</taxon>
        <taxon>Actinomycetales</taxon>
        <taxon>Actinomycetaceae</taxon>
        <taxon>Gleimia</taxon>
    </lineage>
</organism>
<gene>
    <name evidence="1" type="ORF">HMPREF0044_0076</name>
</gene>
<evidence type="ECO:0000313" key="2">
    <source>
        <dbReference type="Proteomes" id="UP000010301"/>
    </source>
</evidence>
<keyword evidence="2" id="KW-1185">Reference proteome</keyword>